<proteinExistence type="predicted"/>
<dbReference type="GO" id="GO:0000224">
    <property type="term" value="F:peptide-N4-(N-acetyl-beta-glucosaminyl)asparagine amidase activity"/>
    <property type="evidence" value="ECO:0007669"/>
    <property type="project" value="TreeGrafter"/>
</dbReference>
<evidence type="ECO:0000256" key="2">
    <source>
        <dbReference type="SAM" id="SignalP"/>
    </source>
</evidence>
<feature type="chain" id="PRO_5039048953" evidence="2">
    <location>
        <begin position="34"/>
        <end position="1097"/>
    </location>
</feature>
<dbReference type="InterPro" id="IPR012939">
    <property type="entry name" value="Glyco_hydro_92"/>
</dbReference>
<dbReference type="EMBL" id="QUNO01000012">
    <property type="protein sequence ID" value="REH41065.1"/>
    <property type="molecule type" value="Genomic_DNA"/>
</dbReference>
<comment type="caution">
    <text evidence="5">The sequence shown here is derived from an EMBL/GenBank/DDBJ whole genome shotgun (WGS) entry which is preliminary data.</text>
</comment>
<feature type="domain" description="Glycosyl hydrolase family 92" evidence="3">
    <location>
        <begin position="329"/>
        <end position="779"/>
    </location>
</feature>
<evidence type="ECO:0000259" key="3">
    <source>
        <dbReference type="Pfam" id="PF07971"/>
    </source>
</evidence>
<sequence>MFGVPRRRWRAAAVIGTALAMVVSPFMATAATAAPAPKAQDLAQWVDPYIGTQPGDADMGTGGGAANTYPGADVPFGMVQWSPDTVTLQHGGYYYQDNRIKGFSLTHLSGAGCDTYQDIPFMPVVGDITDSPAANPMKYISTFSHSNEKVTAGSYGVSLDNGAKVELSTTARTGAGRFTWPVGPTSTLLVNVSGSIMGTDDASVTIGKNYISGYAASGHFCGTDSHYRVYFYAQFDQNFASTGTWHNGAVTPGKNAERGMSLPKAPVTSAPNNATPQTSKAKANATSQSVKPQDTTVSGPGSGAYVTFDNTVNPTVNVKVGVSFVSVDGAKANIKAENPNKTFDQVSAAARAAWNSRLNQIQVTGGSNDQKTIFYTALYHSLLQPNVFSDSDGSYPGFDGQIHKAAKGHAIYTNFSGWDIYRSETQLLALLAPNETSDIANSMTQFAAQGGSWDRWTVANDYTGVMNGDPYHIIVSTAYAFGAKNFDANQALLLMERGATQPTVGYEERPGLANYMKLGYVPGVASDTLEYTSADFSIAELARRLGDSATYNTFIKRAQNWQNLYNPATGYLQPRAANGTFASPFNPADPGGYTEGNGAQYTWMVPYNYSGLVTALGGNDAVNKRLDEFFTKLNAGTSDPHAFLGNEPTLETPWIYDFTGAPYKAQALVNNIRQAIWKAGPNGLVGNDDLGEMSSWYVWASLGLYPEIPGRAELTLNTPEFTGAVITRPGGQKITINAPGASTSTPYIDSLKLNGQTWTKPWLPESFVNSGGTLDFSLSATPNTSWGTAHADAPPSFTDGAVNQSTFVDPSRLVAPAGGSATANVGVQDLSGQGSKVHWTASAPAGLTVTPSSGDLTTDPGGKASAPVTVTVAAGTAEQTYQIPISYTANGSAISGSTLAVLVAQPGSLRATYNNVGTSPDDNQQIGNYDGGGFSYSRNALAAKGVTPGATVTDSDGLKFVWPNVPVGELDNVNAGGQTINLDAAAGATQLSLLGSAGNGNASGTLTITYTDGTTQTASVGFSDWALGGGGAPVAYNNRTVVTMPYRNAGSGTSQQINMFLFATAPIALQAGKQVQSITLPGAIQGGTFHVFSVAIA</sequence>
<dbReference type="RefSeq" id="WP_246015843.1">
    <property type="nucleotide sequence ID" value="NZ_CP144375.1"/>
</dbReference>
<evidence type="ECO:0000259" key="4">
    <source>
        <dbReference type="Pfam" id="PF17678"/>
    </source>
</evidence>
<dbReference type="InterPro" id="IPR050883">
    <property type="entry name" value="PNGase"/>
</dbReference>
<dbReference type="Gene3D" id="1.20.1610.10">
    <property type="entry name" value="alpha-1,2-mannosidases domains"/>
    <property type="match status" value="1"/>
</dbReference>
<dbReference type="SUPFAM" id="SSF48208">
    <property type="entry name" value="Six-hairpin glycosidases"/>
    <property type="match status" value="1"/>
</dbReference>
<dbReference type="InterPro" id="IPR008928">
    <property type="entry name" value="6-hairpin_glycosidase_sf"/>
</dbReference>
<dbReference type="GO" id="GO:0005975">
    <property type="term" value="P:carbohydrate metabolic process"/>
    <property type="evidence" value="ECO:0007669"/>
    <property type="project" value="InterPro"/>
</dbReference>
<evidence type="ECO:0000313" key="5">
    <source>
        <dbReference type="EMBL" id="REH41065.1"/>
    </source>
</evidence>
<dbReference type="Proteomes" id="UP000256269">
    <property type="component" value="Unassembled WGS sequence"/>
</dbReference>
<dbReference type="InterPro" id="IPR014718">
    <property type="entry name" value="GH-type_carb-bd"/>
</dbReference>
<dbReference type="GO" id="GO:0006516">
    <property type="term" value="P:glycoprotein catabolic process"/>
    <property type="evidence" value="ECO:0007669"/>
    <property type="project" value="TreeGrafter"/>
</dbReference>
<reference evidence="5 6" key="1">
    <citation type="submission" date="2018-08" db="EMBL/GenBank/DDBJ databases">
        <title>Genomic Encyclopedia of Archaeal and Bacterial Type Strains, Phase II (KMG-II): from individual species to whole genera.</title>
        <authorList>
            <person name="Goeker M."/>
        </authorList>
    </citation>
    <scope>NUCLEOTIDE SEQUENCE [LARGE SCALE GENOMIC DNA]</scope>
    <source>
        <strain evidence="5 6">DSM 45791</strain>
    </source>
</reference>
<feature type="region of interest" description="Disordered" evidence="1">
    <location>
        <begin position="250"/>
        <end position="299"/>
    </location>
</feature>
<evidence type="ECO:0000256" key="1">
    <source>
        <dbReference type="SAM" id="MobiDB-lite"/>
    </source>
</evidence>
<dbReference type="NCBIfam" id="TIGR01180">
    <property type="entry name" value="aman2_put"/>
    <property type="match status" value="1"/>
</dbReference>
<dbReference type="InterPro" id="IPR005887">
    <property type="entry name" value="GH92_a_mannosidase_put"/>
</dbReference>
<keyword evidence="6" id="KW-1185">Reference proteome</keyword>
<protein>
    <submittedName>
        <fullName evidence="5">Putative alpha-1,2-mannosidase</fullName>
    </submittedName>
</protein>
<dbReference type="GO" id="GO:0005829">
    <property type="term" value="C:cytosol"/>
    <property type="evidence" value="ECO:0007669"/>
    <property type="project" value="TreeGrafter"/>
</dbReference>
<dbReference type="PANTHER" id="PTHR12143">
    <property type="entry name" value="PEPTIDE N-GLYCANASE PNGASE -RELATED"/>
    <property type="match status" value="1"/>
</dbReference>
<feature type="signal peptide" evidence="2">
    <location>
        <begin position="1"/>
        <end position="33"/>
    </location>
</feature>
<dbReference type="Gene3D" id="3.30.2080.10">
    <property type="entry name" value="GH92 mannosidase domain"/>
    <property type="match status" value="1"/>
</dbReference>
<keyword evidence="2" id="KW-0732">Signal</keyword>
<dbReference type="InterPro" id="IPR041371">
    <property type="entry name" value="GH92_N"/>
</dbReference>
<gene>
    <name evidence="5" type="ORF">BCF44_112147</name>
</gene>
<accession>A0A3E0HAL5</accession>
<dbReference type="AlphaFoldDB" id="A0A3E0HAL5"/>
<organism evidence="5 6">
    <name type="scientific">Kutzneria buriramensis</name>
    <dbReference type="NCBI Taxonomy" id="1045776"/>
    <lineage>
        <taxon>Bacteria</taxon>
        <taxon>Bacillati</taxon>
        <taxon>Actinomycetota</taxon>
        <taxon>Actinomycetes</taxon>
        <taxon>Pseudonocardiales</taxon>
        <taxon>Pseudonocardiaceae</taxon>
        <taxon>Kutzneria</taxon>
    </lineage>
</organism>
<dbReference type="Pfam" id="PF17678">
    <property type="entry name" value="Glyco_hydro_92N"/>
    <property type="match status" value="1"/>
</dbReference>
<dbReference type="GO" id="GO:0030246">
    <property type="term" value="F:carbohydrate binding"/>
    <property type="evidence" value="ECO:0007669"/>
    <property type="project" value="InterPro"/>
</dbReference>
<feature type="domain" description="Glycosyl hydrolase family 92 N-terminal" evidence="4">
    <location>
        <begin position="45"/>
        <end position="323"/>
    </location>
</feature>
<dbReference type="Pfam" id="PF07971">
    <property type="entry name" value="Glyco_hydro_92"/>
    <property type="match status" value="1"/>
</dbReference>
<feature type="compositionally biased region" description="Polar residues" evidence="1">
    <location>
        <begin position="269"/>
        <end position="299"/>
    </location>
</feature>
<evidence type="ECO:0000313" key="6">
    <source>
        <dbReference type="Proteomes" id="UP000256269"/>
    </source>
</evidence>
<dbReference type="Gene3D" id="1.20.1050.60">
    <property type="entry name" value="alpha-1,2-mannosidase"/>
    <property type="match status" value="1"/>
</dbReference>
<dbReference type="PANTHER" id="PTHR12143:SF39">
    <property type="entry name" value="SECRETED PROTEIN"/>
    <property type="match status" value="1"/>
</dbReference>
<name>A0A3E0HAL5_9PSEU</name>
<dbReference type="Gene3D" id="2.70.98.10">
    <property type="match status" value="1"/>
</dbReference>